<sequence length="256" mass="27728">MRVPGPGQEPPSQVLAELDPRERHRAAGFLRTRDRLRYVAAHVALRRVLALYLGLEPGAVRFGRAECPRCRGPHGRPEVRGAAGAPHFSLSHSGDLAMVAVAREPVGVDVQTVPPLETMELCGHRLHPQERAEMSELPFGERPLAFARLWSRKEAYLKGLGFGLARRLDADYFGGRGRPAGAVGEWLVRDLGDVGGGADAREAVAAVAVRTRNDHRVTLRTIPLRGVYGSGADGADLMAATAPFRSVDFGMCERST</sequence>
<protein>
    <submittedName>
        <fullName evidence="4">4'-phosphopantetheinyl transferase superfamily protein</fullName>
    </submittedName>
</protein>
<feature type="domain" description="4'-phosphopantetheinyl transferase" evidence="3">
    <location>
        <begin position="105"/>
        <end position="170"/>
    </location>
</feature>
<dbReference type="Gene3D" id="3.90.470.20">
    <property type="entry name" value="4'-phosphopantetheinyl transferase domain"/>
    <property type="match status" value="1"/>
</dbReference>
<dbReference type="GO" id="GO:0016740">
    <property type="term" value="F:transferase activity"/>
    <property type="evidence" value="ECO:0007669"/>
    <property type="project" value="UniProtKB-KW"/>
</dbReference>
<dbReference type="InterPro" id="IPR037143">
    <property type="entry name" value="4-PPantetheinyl_Trfase_dom_sf"/>
</dbReference>
<evidence type="ECO:0000313" key="5">
    <source>
        <dbReference type="Proteomes" id="UP001352223"/>
    </source>
</evidence>
<evidence type="ECO:0000256" key="1">
    <source>
        <dbReference type="ARBA" id="ARBA00010990"/>
    </source>
</evidence>
<accession>A0ABU6CJE0</accession>
<evidence type="ECO:0000313" key="4">
    <source>
        <dbReference type="EMBL" id="MEB3964792.1"/>
    </source>
</evidence>
<keyword evidence="2 4" id="KW-0808">Transferase</keyword>
<name>A0ABU6CJE0_9ACTN</name>
<reference evidence="4 5" key="1">
    <citation type="submission" date="2022-10" db="EMBL/GenBank/DDBJ databases">
        <authorList>
            <person name="Xie J."/>
            <person name="Shen N."/>
        </authorList>
    </citation>
    <scope>NUCLEOTIDE SEQUENCE [LARGE SCALE GENOMIC DNA]</scope>
    <source>
        <strain evidence="4 5">DSM 41681</strain>
    </source>
</reference>
<organism evidence="4 5">
    <name type="scientific">Streptomyces kunmingensis</name>
    <dbReference type="NCBI Taxonomy" id="68225"/>
    <lineage>
        <taxon>Bacteria</taxon>
        <taxon>Bacillati</taxon>
        <taxon>Actinomycetota</taxon>
        <taxon>Actinomycetes</taxon>
        <taxon>Kitasatosporales</taxon>
        <taxon>Streptomycetaceae</taxon>
        <taxon>Streptomyces</taxon>
    </lineage>
</organism>
<evidence type="ECO:0000259" key="3">
    <source>
        <dbReference type="Pfam" id="PF01648"/>
    </source>
</evidence>
<dbReference type="InterPro" id="IPR050559">
    <property type="entry name" value="P-Pant_transferase_sf"/>
</dbReference>
<dbReference type="Proteomes" id="UP001352223">
    <property type="component" value="Unassembled WGS sequence"/>
</dbReference>
<comment type="caution">
    <text evidence="4">The sequence shown here is derived from an EMBL/GenBank/DDBJ whole genome shotgun (WGS) entry which is preliminary data.</text>
</comment>
<proteinExistence type="inferred from homology"/>
<dbReference type="InterPro" id="IPR008278">
    <property type="entry name" value="4-PPantetheinyl_Trfase_dom"/>
</dbReference>
<dbReference type="EMBL" id="JAOZYB010000317">
    <property type="protein sequence ID" value="MEB3964792.1"/>
    <property type="molecule type" value="Genomic_DNA"/>
</dbReference>
<dbReference type="PANTHER" id="PTHR12215:SF10">
    <property type="entry name" value="L-AMINOADIPATE-SEMIALDEHYDE DEHYDROGENASE-PHOSPHOPANTETHEINYL TRANSFERASE"/>
    <property type="match status" value="1"/>
</dbReference>
<dbReference type="PANTHER" id="PTHR12215">
    <property type="entry name" value="PHOSPHOPANTETHEINE TRANSFERASE"/>
    <property type="match status" value="1"/>
</dbReference>
<gene>
    <name evidence="4" type="ORF">OKJ48_31865</name>
</gene>
<evidence type="ECO:0000256" key="2">
    <source>
        <dbReference type="ARBA" id="ARBA00022679"/>
    </source>
</evidence>
<comment type="similarity">
    <text evidence="1">Belongs to the P-Pant transferase superfamily. Gsp/Sfp/HetI/AcpT family.</text>
</comment>
<dbReference type="Pfam" id="PF01648">
    <property type="entry name" value="ACPS"/>
    <property type="match status" value="1"/>
</dbReference>
<dbReference type="SUPFAM" id="SSF56214">
    <property type="entry name" value="4'-phosphopantetheinyl transferase"/>
    <property type="match status" value="2"/>
</dbReference>
<keyword evidence="5" id="KW-1185">Reference proteome</keyword>
<dbReference type="RefSeq" id="WP_324772510.1">
    <property type="nucleotide sequence ID" value="NZ_BAAATS010000006.1"/>
</dbReference>